<protein>
    <recommendedName>
        <fullName evidence="7">NB-ARC domain-containing protein</fullName>
    </recommendedName>
</protein>
<dbReference type="GO" id="GO:0005737">
    <property type="term" value="C:cytoplasm"/>
    <property type="evidence" value="ECO:0007669"/>
    <property type="project" value="UniProtKB-SubCell"/>
</dbReference>
<dbReference type="SUPFAM" id="SSF52540">
    <property type="entry name" value="P-loop containing nucleoside triphosphate hydrolases"/>
    <property type="match status" value="1"/>
</dbReference>
<dbReference type="InterPro" id="IPR002182">
    <property type="entry name" value="NB-ARC"/>
</dbReference>
<evidence type="ECO:0000256" key="3">
    <source>
        <dbReference type="ARBA" id="ARBA00022737"/>
    </source>
</evidence>
<dbReference type="InterPro" id="IPR042197">
    <property type="entry name" value="Apaf_helical"/>
</dbReference>
<dbReference type="FunFam" id="3.40.50.300:FF:001091">
    <property type="entry name" value="Probable disease resistance protein At1g61300"/>
    <property type="match status" value="1"/>
</dbReference>
<dbReference type="GO" id="GO:0005524">
    <property type="term" value="F:ATP binding"/>
    <property type="evidence" value="ECO:0007669"/>
    <property type="project" value="UniProtKB-KW"/>
</dbReference>
<keyword evidence="5" id="KW-0611">Plant defense</keyword>
<keyword evidence="3" id="KW-0677">Repeat</keyword>
<dbReference type="InterPro" id="IPR027417">
    <property type="entry name" value="P-loop_NTPase"/>
</dbReference>
<dbReference type="GO" id="GO:0043531">
    <property type="term" value="F:ADP binding"/>
    <property type="evidence" value="ECO:0007669"/>
    <property type="project" value="InterPro"/>
</dbReference>
<dbReference type="InterPro" id="IPR044974">
    <property type="entry name" value="Disease_R_plants"/>
</dbReference>
<keyword evidence="6" id="KW-0067">ATP-binding</keyword>
<dbReference type="GO" id="GO:0098542">
    <property type="term" value="P:defense response to other organism"/>
    <property type="evidence" value="ECO:0007669"/>
    <property type="project" value="TreeGrafter"/>
</dbReference>
<feature type="domain" description="NB-ARC" evidence="7">
    <location>
        <begin position="147"/>
        <end position="325"/>
    </location>
</feature>
<evidence type="ECO:0000256" key="4">
    <source>
        <dbReference type="ARBA" id="ARBA00022741"/>
    </source>
</evidence>
<dbReference type="InterPro" id="IPR036388">
    <property type="entry name" value="WH-like_DNA-bd_sf"/>
</dbReference>
<dbReference type="Gene3D" id="1.10.8.430">
    <property type="entry name" value="Helical domain of apoptotic protease-activating factors"/>
    <property type="match status" value="1"/>
</dbReference>
<evidence type="ECO:0000313" key="9">
    <source>
        <dbReference type="Proteomes" id="UP000015453"/>
    </source>
</evidence>
<comment type="similarity">
    <text evidence="1">Belongs to the disease resistance NB-LRR family.</text>
</comment>
<evidence type="ECO:0000256" key="5">
    <source>
        <dbReference type="ARBA" id="ARBA00022821"/>
    </source>
</evidence>
<evidence type="ECO:0000259" key="7">
    <source>
        <dbReference type="Pfam" id="PF00931"/>
    </source>
</evidence>
<dbReference type="PANTHER" id="PTHR23155:SF1152">
    <property type="entry name" value="AAA+ ATPASE DOMAIN-CONTAINING PROTEIN"/>
    <property type="match status" value="1"/>
</dbReference>
<keyword evidence="9" id="KW-1185">Reference proteome</keyword>
<comment type="caution">
    <text evidence="8">The sequence shown here is derived from an EMBL/GenBank/DDBJ whole genome shotgun (WGS) entry which is preliminary data.</text>
</comment>
<evidence type="ECO:0000256" key="6">
    <source>
        <dbReference type="ARBA" id="ARBA00022840"/>
    </source>
</evidence>
<dbReference type="Gene3D" id="3.40.50.300">
    <property type="entry name" value="P-loop containing nucleotide triphosphate hydrolases"/>
    <property type="match status" value="1"/>
</dbReference>
<dbReference type="Pfam" id="PF00931">
    <property type="entry name" value="NB-ARC"/>
    <property type="match status" value="1"/>
</dbReference>
<reference evidence="8 9" key="1">
    <citation type="journal article" date="2013" name="BMC Genomics">
        <title>The miniature genome of a carnivorous plant Genlisea aurea contains a low number of genes and short non-coding sequences.</title>
        <authorList>
            <person name="Leushkin E.V."/>
            <person name="Sutormin R.A."/>
            <person name="Nabieva E.R."/>
            <person name="Penin A.A."/>
            <person name="Kondrashov A.S."/>
            <person name="Logacheva M.D."/>
        </authorList>
    </citation>
    <scope>NUCLEOTIDE SEQUENCE [LARGE SCALE GENOMIC DNA]</scope>
</reference>
<dbReference type="Gene3D" id="1.10.10.10">
    <property type="entry name" value="Winged helix-like DNA-binding domain superfamily/Winged helix DNA-binding domain"/>
    <property type="match status" value="1"/>
</dbReference>
<dbReference type="PANTHER" id="PTHR23155">
    <property type="entry name" value="DISEASE RESISTANCE PROTEIN RP"/>
    <property type="match status" value="1"/>
</dbReference>
<dbReference type="AlphaFoldDB" id="S8E9N7"/>
<dbReference type="Gene3D" id="1.20.5.4130">
    <property type="match status" value="1"/>
</dbReference>
<dbReference type="Proteomes" id="UP000015453">
    <property type="component" value="Unassembled WGS sequence"/>
</dbReference>
<name>S8E9N7_9LAMI</name>
<sequence length="455" mass="51331">MAAYAALLTLAGNIEEQMHGDLQHLDLKPLLEISVQLQAIMENCSQPTLSRAFEARIRDYAYRAADAIEVDFLQLLHTITDDTSFFGFIRRWKNSRSMHHELHRLVDEAASLVLQATRNLRGTNDPIMRFKESSRGGATLKVRLYSDTTEKLEEKLYGGCSQRQVIPIVGMGGSGKTTLANYLFNDPRTASRFDRCIWVTVSESYEKCTLVSEILQELNVSTHDIIRSTPESARYRELGVKVFQALHRRRYLIVLDDVWSEQLWDDISFHLPDDRKGSRVLLTTRLHEVANYVVTNSSESYIHRVELMDVDTSWSLLKETVFGQDKNCPVELEEIGKSIAKDCAGLPLAIVLIAGVLSCANNKIDSWKKIASNVSTAIKGIPSEIGVAKILSLSYVNLPVHLKPCFLYMACFPEAYEIKVSKLIMMWVAEGFLKLNKSESESIMARSSGVVCTIW</sequence>
<evidence type="ECO:0000313" key="8">
    <source>
        <dbReference type="EMBL" id="EPS72598.1"/>
    </source>
</evidence>
<gene>
    <name evidence="8" type="ORF">M569_02162</name>
</gene>
<organism evidence="8 9">
    <name type="scientific">Genlisea aurea</name>
    <dbReference type="NCBI Taxonomy" id="192259"/>
    <lineage>
        <taxon>Eukaryota</taxon>
        <taxon>Viridiplantae</taxon>
        <taxon>Streptophyta</taxon>
        <taxon>Embryophyta</taxon>
        <taxon>Tracheophyta</taxon>
        <taxon>Spermatophyta</taxon>
        <taxon>Magnoliopsida</taxon>
        <taxon>eudicotyledons</taxon>
        <taxon>Gunneridae</taxon>
        <taxon>Pentapetalae</taxon>
        <taxon>asterids</taxon>
        <taxon>lamiids</taxon>
        <taxon>Lamiales</taxon>
        <taxon>Lentibulariaceae</taxon>
        <taxon>Genlisea</taxon>
    </lineage>
</organism>
<evidence type="ECO:0000256" key="2">
    <source>
        <dbReference type="ARBA" id="ARBA00022614"/>
    </source>
</evidence>
<evidence type="ECO:0000256" key="1">
    <source>
        <dbReference type="ARBA" id="ARBA00008894"/>
    </source>
</evidence>
<proteinExistence type="inferred from homology"/>
<dbReference type="PRINTS" id="PR00364">
    <property type="entry name" value="DISEASERSIST"/>
</dbReference>
<keyword evidence="2" id="KW-0433">Leucine-rich repeat</keyword>
<dbReference type="OrthoDB" id="912492at2759"/>
<keyword evidence="4" id="KW-0547">Nucleotide-binding</keyword>
<dbReference type="EMBL" id="AUSU01000774">
    <property type="protein sequence ID" value="EPS72598.1"/>
    <property type="molecule type" value="Genomic_DNA"/>
</dbReference>
<accession>S8E9N7</accession>